<dbReference type="eggNOG" id="COG2739">
    <property type="taxonomic scope" value="Bacteria"/>
</dbReference>
<dbReference type="NCBIfam" id="NF045758">
    <property type="entry name" value="YlxM"/>
    <property type="match status" value="1"/>
</dbReference>
<gene>
    <name evidence="4" type="ORF">L248_0868</name>
</gene>
<dbReference type="HAMAP" id="MF_00245">
    <property type="entry name" value="UPF0122"/>
    <property type="match status" value="1"/>
</dbReference>
<comment type="similarity">
    <text evidence="1 3">Belongs to the UPF0122 family.</text>
</comment>
<dbReference type="PANTHER" id="PTHR40083:SF1">
    <property type="entry name" value="UPF0122 PROTEIN YLXM"/>
    <property type="match status" value="1"/>
</dbReference>
<protein>
    <recommendedName>
        <fullName evidence="3">UPF0122 protein L248_0868</fullName>
    </recommendedName>
</protein>
<comment type="function">
    <text evidence="2 3">Might take part in the signal recognition particle (SRP) pathway. This is inferred from the conservation of its genetic proximity to ftsY/ffh. May be a regulatory protein.</text>
</comment>
<keyword evidence="5" id="KW-1185">Reference proteome</keyword>
<sequence length="120" mass="13753">MSGENEDAELAKTLRMNDLFAFYGDLLTAKQRRYMALYYADDLSLGEIAEEFSVSRQAVYDNIRRTGKLLEEYEEKLHLLAQYHGLDRATRALQAYTTAHYPDDAQLAALVTALQQQISR</sequence>
<reference evidence="5" key="1">
    <citation type="journal article" date="2013" name="Genome Announc.">
        <title>Whole-Genome Sequencing of Lactobacillus shenzhenensis Strain LY-73T.</title>
        <authorList>
            <person name="Lin Z."/>
            <person name="Liu Z."/>
            <person name="Yang R."/>
            <person name="Zou Y."/>
            <person name="Wan D."/>
            <person name="Chen J."/>
            <person name="Guo M."/>
            <person name="Zhao J."/>
            <person name="Fang C."/>
            <person name="Yang R."/>
            <person name="Liu F."/>
        </authorList>
    </citation>
    <scope>NUCLEOTIDE SEQUENCE [LARGE SCALE GENOMIC DNA]</scope>
    <source>
        <strain evidence="5">LY-73</strain>
    </source>
</reference>
<name>U4TSJ6_9LACO</name>
<dbReference type="Proteomes" id="UP000030647">
    <property type="component" value="Unassembled WGS sequence"/>
</dbReference>
<organism evidence="4 5">
    <name type="scientific">Schleiferilactobacillus shenzhenensis LY-73</name>
    <dbReference type="NCBI Taxonomy" id="1231336"/>
    <lineage>
        <taxon>Bacteria</taxon>
        <taxon>Bacillati</taxon>
        <taxon>Bacillota</taxon>
        <taxon>Bacilli</taxon>
        <taxon>Lactobacillales</taxon>
        <taxon>Lactobacillaceae</taxon>
        <taxon>Schleiferilactobacillus</taxon>
    </lineage>
</organism>
<accession>U4TSJ6</accession>
<dbReference type="AlphaFoldDB" id="U4TSJ6"/>
<dbReference type="PANTHER" id="PTHR40083">
    <property type="entry name" value="UPF0122 PROTEIN CBO2450/CLC_2298"/>
    <property type="match status" value="1"/>
</dbReference>
<evidence type="ECO:0000313" key="4">
    <source>
        <dbReference type="EMBL" id="ERL64457.1"/>
    </source>
</evidence>
<dbReference type="InterPro" id="IPR007394">
    <property type="entry name" value="UPF0122"/>
</dbReference>
<dbReference type="InterPro" id="IPR054831">
    <property type="entry name" value="UPF0122_fam_protein"/>
</dbReference>
<dbReference type="STRING" id="1231336.L248_0868"/>
<evidence type="ECO:0000256" key="3">
    <source>
        <dbReference type="HAMAP-Rule" id="MF_00245"/>
    </source>
</evidence>
<dbReference type="HOGENOM" id="CLU_129218_1_0_9"/>
<dbReference type="RefSeq" id="WP_022530200.1">
    <property type="nucleotide sequence ID" value="NZ_KI271597.1"/>
</dbReference>
<evidence type="ECO:0000256" key="1">
    <source>
        <dbReference type="ARBA" id="ARBA00008720"/>
    </source>
</evidence>
<dbReference type="OrthoDB" id="6392at2"/>
<dbReference type="Gene3D" id="1.10.10.10">
    <property type="entry name" value="Winged helix-like DNA-binding domain superfamily/Winged helix DNA-binding domain"/>
    <property type="match status" value="1"/>
</dbReference>
<evidence type="ECO:0000256" key="2">
    <source>
        <dbReference type="ARBA" id="ARBA00024764"/>
    </source>
</evidence>
<dbReference type="EMBL" id="KI271597">
    <property type="protein sequence ID" value="ERL64457.1"/>
    <property type="molecule type" value="Genomic_DNA"/>
</dbReference>
<dbReference type="Pfam" id="PF04297">
    <property type="entry name" value="UPF0122"/>
    <property type="match status" value="1"/>
</dbReference>
<evidence type="ECO:0000313" key="5">
    <source>
        <dbReference type="Proteomes" id="UP000030647"/>
    </source>
</evidence>
<dbReference type="InterPro" id="IPR036388">
    <property type="entry name" value="WH-like_DNA-bd_sf"/>
</dbReference>
<dbReference type="NCBIfam" id="NF001068">
    <property type="entry name" value="PRK00118.1-4"/>
    <property type="match status" value="1"/>
</dbReference>
<dbReference type="NCBIfam" id="NF001070">
    <property type="entry name" value="PRK00118.1-6"/>
    <property type="match status" value="1"/>
</dbReference>
<dbReference type="SUPFAM" id="SSF88659">
    <property type="entry name" value="Sigma3 and sigma4 domains of RNA polymerase sigma factors"/>
    <property type="match status" value="1"/>
</dbReference>
<proteinExistence type="inferred from homology"/>
<dbReference type="InterPro" id="IPR013324">
    <property type="entry name" value="RNA_pol_sigma_r3/r4-like"/>
</dbReference>